<dbReference type="OMA" id="KANTNHR"/>
<accession>A0A087GEJ6</accession>
<proteinExistence type="predicted"/>
<dbReference type="Proteomes" id="UP000029120">
    <property type="component" value="Chromosome 8"/>
</dbReference>
<protein>
    <submittedName>
        <fullName evidence="1">Uncharacterized protein</fullName>
    </submittedName>
</protein>
<dbReference type="Gramene" id="KFK28298">
    <property type="protein sequence ID" value="KFK28298"/>
    <property type="gene ID" value="AALP_AA8G497900"/>
</dbReference>
<sequence length="100" mass="11335">MKTKNSGVGFCVPRVKNNSRTTSDREISVTLLDRFREAVLRLIMISAVAKSPSRRRSKQPVTTVRCQKNYNPADAYHNEAVADCIEFIRTNKAIDLDHGR</sequence>
<dbReference type="EMBL" id="CM002876">
    <property type="protein sequence ID" value="KFK28298.1"/>
    <property type="molecule type" value="Genomic_DNA"/>
</dbReference>
<dbReference type="eggNOG" id="ENOG502S7EA">
    <property type="taxonomic scope" value="Eukaryota"/>
</dbReference>
<dbReference type="OrthoDB" id="773033at2759"/>
<dbReference type="PANTHER" id="PTHR35111">
    <property type="entry name" value="F10A5.9-RELATED"/>
    <property type="match status" value="1"/>
</dbReference>
<gene>
    <name evidence="1" type="ordered locus">AALP_Aa8g497900</name>
</gene>
<evidence type="ECO:0000313" key="2">
    <source>
        <dbReference type="Proteomes" id="UP000029120"/>
    </source>
</evidence>
<dbReference type="PANTHER" id="PTHR35111:SF1">
    <property type="entry name" value="OS04G0115900 PROTEIN"/>
    <property type="match status" value="1"/>
</dbReference>
<name>A0A087GEJ6_ARAAL</name>
<reference evidence="2" key="1">
    <citation type="journal article" date="2015" name="Nat. Plants">
        <title>Genome expansion of Arabis alpina linked with retrotransposition and reduced symmetric DNA methylation.</title>
        <authorList>
            <person name="Willing E.M."/>
            <person name="Rawat V."/>
            <person name="Mandakova T."/>
            <person name="Maumus F."/>
            <person name="James G.V."/>
            <person name="Nordstroem K.J."/>
            <person name="Becker C."/>
            <person name="Warthmann N."/>
            <person name="Chica C."/>
            <person name="Szarzynska B."/>
            <person name="Zytnicki M."/>
            <person name="Albani M.C."/>
            <person name="Kiefer C."/>
            <person name="Bergonzi S."/>
            <person name="Castaings L."/>
            <person name="Mateos J.L."/>
            <person name="Berns M.C."/>
            <person name="Bujdoso N."/>
            <person name="Piofczyk T."/>
            <person name="de Lorenzo L."/>
            <person name="Barrero-Sicilia C."/>
            <person name="Mateos I."/>
            <person name="Piednoel M."/>
            <person name="Hagmann J."/>
            <person name="Chen-Min-Tao R."/>
            <person name="Iglesias-Fernandez R."/>
            <person name="Schuster S.C."/>
            <person name="Alonso-Blanco C."/>
            <person name="Roudier F."/>
            <person name="Carbonero P."/>
            <person name="Paz-Ares J."/>
            <person name="Davis S.J."/>
            <person name="Pecinka A."/>
            <person name="Quesneville H."/>
            <person name="Colot V."/>
            <person name="Lysak M.A."/>
            <person name="Weigel D."/>
            <person name="Coupland G."/>
            <person name="Schneeberger K."/>
        </authorList>
    </citation>
    <scope>NUCLEOTIDE SEQUENCE [LARGE SCALE GENOMIC DNA]</scope>
    <source>
        <strain evidence="2">cv. Pajares</strain>
    </source>
</reference>
<dbReference type="AlphaFoldDB" id="A0A087GEJ6"/>
<evidence type="ECO:0000313" key="1">
    <source>
        <dbReference type="EMBL" id="KFK28298.1"/>
    </source>
</evidence>
<organism evidence="1 2">
    <name type="scientific">Arabis alpina</name>
    <name type="common">Alpine rock-cress</name>
    <dbReference type="NCBI Taxonomy" id="50452"/>
    <lineage>
        <taxon>Eukaryota</taxon>
        <taxon>Viridiplantae</taxon>
        <taxon>Streptophyta</taxon>
        <taxon>Embryophyta</taxon>
        <taxon>Tracheophyta</taxon>
        <taxon>Spermatophyta</taxon>
        <taxon>Magnoliopsida</taxon>
        <taxon>eudicotyledons</taxon>
        <taxon>Gunneridae</taxon>
        <taxon>Pentapetalae</taxon>
        <taxon>rosids</taxon>
        <taxon>malvids</taxon>
        <taxon>Brassicales</taxon>
        <taxon>Brassicaceae</taxon>
        <taxon>Arabideae</taxon>
        <taxon>Arabis</taxon>
    </lineage>
</organism>
<keyword evidence="2" id="KW-1185">Reference proteome</keyword>